<feature type="region of interest" description="Disordered" evidence="1">
    <location>
        <begin position="331"/>
        <end position="426"/>
    </location>
</feature>
<keyword evidence="2" id="KW-1133">Transmembrane helix</keyword>
<dbReference type="EMBL" id="BRXX01000080">
    <property type="protein sequence ID" value="GMH88280.1"/>
    <property type="molecule type" value="Genomic_DNA"/>
</dbReference>
<dbReference type="Proteomes" id="UP001165160">
    <property type="component" value="Unassembled WGS sequence"/>
</dbReference>
<accession>A0A9W7ESH5</accession>
<keyword evidence="2" id="KW-0812">Transmembrane</keyword>
<feature type="compositionally biased region" description="Polar residues" evidence="1">
    <location>
        <begin position="380"/>
        <end position="389"/>
    </location>
</feature>
<evidence type="ECO:0008006" key="5">
    <source>
        <dbReference type="Google" id="ProtNLM"/>
    </source>
</evidence>
<gene>
    <name evidence="3" type="ORF">TrVE_jg3811</name>
</gene>
<dbReference type="InterPro" id="IPR010721">
    <property type="entry name" value="UstE-like"/>
</dbReference>
<feature type="compositionally biased region" description="Basic residues" evidence="1">
    <location>
        <begin position="415"/>
        <end position="426"/>
    </location>
</feature>
<evidence type="ECO:0000313" key="4">
    <source>
        <dbReference type="Proteomes" id="UP001165160"/>
    </source>
</evidence>
<feature type="transmembrane region" description="Helical" evidence="2">
    <location>
        <begin position="273"/>
        <end position="295"/>
    </location>
</feature>
<feature type="transmembrane region" description="Helical" evidence="2">
    <location>
        <begin position="95"/>
        <end position="120"/>
    </location>
</feature>
<evidence type="ECO:0000313" key="3">
    <source>
        <dbReference type="EMBL" id="GMH88280.1"/>
    </source>
</evidence>
<dbReference type="AlphaFoldDB" id="A0A9W7ESH5"/>
<keyword evidence="2" id="KW-0472">Membrane</keyword>
<name>A0A9W7ESH5_9STRA</name>
<sequence>MSVPAHSKLHYLVHASGPINGLVLFLAPPILKSFALQHGSVQLIWFIFSACIPSFFTNVMYWVDFAWPCGLAWIGLFVWWWTGVDDEYDTLRRKLICGAYLLHGARMGFGALVMIATGTWNWRVADLPRYQFQKIRVEQNGGSWNMLVMQKEILMQCMANSSILFLPCFLCAIDTTSDLSPVEIAGYATWILGWTLESVADGHKLAWSATPKEKRTAAFCNVGLWKYSRHPNYFGEWVAWNGLAIAAVHPMLRFGGEWGYGISGDVGKVGLSYMLLFISLSLYYCLSEWTGAVPAEYFSVQKRKGYDVYMQTTSMIIPWFVSAPGATVGGSGVVKRGRARSKPPKPTTNNNKRQTRTPSKGKKSQKSQARNDTPAYIRTISRTGRTATPSRKKMEALGFSPPPASAKVAGPTPRRSVRKRTINTPA</sequence>
<dbReference type="Pfam" id="PF06966">
    <property type="entry name" value="DUF1295"/>
    <property type="match status" value="1"/>
</dbReference>
<dbReference type="PROSITE" id="PS50244">
    <property type="entry name" value="S5A_REDUCTASE"/>
    <property type="match status" value="1"/>
</dbReference>
<evidence type="ECO:0000256" key="2">
    <source>
        <dbReference type="SAM" id="Phobius"/>
    </source>
</evidence>
<feature type="transmembrane region" description="Helical" evidence="2">
    <location>
        <begin position="65"/>
        <end position="83"/>
    </location>
</feature>
<proteinExistence type="predicted"/>
<reference evidence="4" key="1">
    <citation type="journal article" date="2023" name="Commun. Biol.">
        <title>Genome analysis of Parmales, the sister group of diatoms, reveals the evolutionary specialization of diatoms from phago-mixotrophs to photoautotrophs.</title>
        <authorList>
            <person name="Ban H."/>
            <person name="Sato S."/>
            <person name="Yoshikawa S."/>
            <person name="Yamada K."/>
            <person name="Nakamura Y."/>
            <person name="Ichinomiya M."/>
            <person name="Sato N."/>
            <person name="Blanc-Mathieu R."/>
            <person name="Endo H."/>
            <person name="Kuwata A."/>
            <person name="Ogata H."/>
        </authorList>
    </citation>
    <scope>NUCLEOTIDE SEQUENCE [LARGE SCALE GENOMIC DNA]</scope>
    <source>
        <strain evidence="4">NIES 3699</strain>
    </source>
</reference>
<feature type="compositionally biased region" description="Basic residues" evidence="1">
    <location>
        <begin position="353"/>
        <end position="365"/>
    </location>
</feature>
<evidence type="ECO:0000256" key="1">
    <source>
        <dbReference type="SAM" id="MobiDB-lite"/>
    </source>
</evidence>
<feature type="transmembrane region" description="Helical" evidence="2">
    <location>
        <begin position="315"/>
        <end position="334"/>
    </location>
</feature>
<dbReference type="PANTHER" id="PTHR32251:SF17">
    <property type="entry name" value="STEROID 5-ALPHA REDUCTASE C-TERMINAL DOMAIN-CONTAINING PROTEIN"/>
    <property type="match status" value="1"/>
</dbReference>
<comment type="caution">
    <text evidence="3">The sequence shown here is derived from an EMBL/GenBank/DDBJ whole genome shotgun (WGS) entry which is preliminary data.</text>
</comment>
<dbReference type="Gene3D" id="1.20.120.1630">
    <property type="match status" value="1"/>
</dbReference>
<dbReference type="GO" id="GO:0016020">
    <property type="term" value="C:membrane"/>
    <property type="evidence" value="ECO:0007669"/>
    <property type="project" value="TreeGrafter"/>
</dbReference>
<keyword evidence="4" id="KW-1185">Reference proteome</keyword>
<organism evidence="3 4">
    <name type="scientific">Triparma verrucosa</name>
    <dbReference type="NCBI Taxonomy" id="1606542"/>
    <lineage>
        <taxon>Eukaryota</taxon>
        <taxon>Sar</taxon>
        <taxon>Stramenopiles</taxon>
        <taxon>Ochrophyta</taxon>
        <taxon>Bolidophyceae</taxon>
        <taxon>Parmales</taxon>
        <taxon>Triparmaceae</taxon>
        <taxon>Triparma</taxon>
    </lineage>
</organism>
<protein>
    <recommendedName>
        <fullName evidence="5">Steroid 5-alpha reductase C-terminal domain-containing protein</fullName>
    </recommendedName>
</protein>
<dbReference type="PANTHER" id="PTHR32251">
    <property type="entry name" value="3-OXO-5-ALPHA-STEROID 4-DEHYDROGENASE"/>
    <property type="match status" value="1"/>
</dbReference>
<feature type="transmembrane region" description="Helical" evidence="2">
    <location>
        <begin position="12"/>
        <end position="31"/>
    </location>
</feature>
<feature type="transmembrane region" description="Helical" evidence="2">
    <location>
        <begin position="43"/>
        <end position="59"/>
    </location>
</feature>